<evidence type="ECO:0000313" key="2">
    <source>
        <dbReference type="Proteomes" id="UP000008281"/>
    </source>
</evidence>
<protein>
    <recommendedName>
        <fullName evidence="3">Tc1-like transposase DDE domain-containing protein</fullName>
    </recommendedName>
</protein>
<accession>E3M584</accession>
<dbReference type="HOGENOM" id="CLU_1724024_0_0_1"/>
<dbReference type="InterPro" id="IPR036397">
    <property type="entry name" value="RNaseH_sf"/>
</dbReference>
<sequence>MGARSGWQHSNGTMYKRMAMADPGAPVSNPEKPKDKGKGGIVLAVLTKDGTLPGSLKFRVSGQKVDDQYEDFHKDMNSSACEEYMQKVIPLLIAVASPTGRKPVLIMDNAPYHNRTRVKVYLKNIMKPLHERFQPPTSLTLKEDLEQWLMIK</sequence>
<dbReference type="PANTHER" id="PTHR33939:SF1">
    <property type="entry name" value="DUF4371 DOMAIN-CONTAINING PROTEIN"/>
    <property type="match status" value="1"/>
</dbReference>
<dbReference type="PANTHER" id="PTHR33939">
    <property type="entry name" value="PROTEIN CBG22215"/>
    <property type="match status" value="1"/>
</dbReference>
<evidence type="ECO:0008006" key="3">
    <source>
        <dbReference type="Google" id="ProtNLM"/>
    </source>
</evidence>
<evidence type="ECO:0000313" key="1">
    <source>
        <dbReference type="EMBL" id="EFO92445.1"/>
    </source>
</evidence>
<dbReference type="InParanoid" id="E3M584"/>
<organism evidence="2">
    <name type="scientific">Caenorhabditis remanei</name>
    <name type="common">Caenorhabditis vulgaris</name>
    <dbReference type="NCBI Taxonomy" id="31234"/>
    <lineage>
        <taxon>Eukaryota</taxon>
        <taxon>Metazoa</taxon>
        <taxon>Ecdysozoa</taxon>
        <taxon>Nematoda</taxon>
        <taxon>Chromadorea</taxon>
        <taxon>Rhabditida</taxon>
        <taxon>Rhabditina</taxon>
        <taxon>Rhabditomorpha</taxon>
        <taxon>Rhabditoidea</taxon>
        <taxon>Rhabditidae</taxon>
        <taxon>Peloderinae</taxon>
        <taxon>Caenorhabditis</taxon>
    </lineage>
</organism>
<dbReference type="GO" id="GO:0003676">
    <property type="term" value="F:nucleic acid binding"/>
    <property type="evidence" value="ECO:0007669"/>
    <property type="project" value="InterPro"/>
</dbReference>
<dbReference type="OrthoDB" id="5862673at2759"/>
<reference evidence="1" key="1">
    <citation type="submission" date="2007-07" db="EMBL/GenBank/DDBJ databases">
        <title>PCAP assembly of the Caenorhabditis remanei genome.</title>
        <authorList>
            <consortium name="The Caenorhabditis remanei Sequencing Consortium"/>
            <person name="Wilson R.K."/>
        </authorList>
    </citation>
    <scope>NUCLEOTIDE SEQUENCE [LARGE SCALE GENOMIC DNA]</scope>
    <source>
        <strain evidence="1">PB4641</strain>
    </source>
</reference>
<dbReference type="EMBL" id="DS268425">
    <property type="protein sequence ID" value="EFO92445.1"/>
    <property type="molecule type" value="Genomic_DNA"/>
</dbReference>
<name>E3M584_CAERE</name>
<dbReference type="AlphaFoldDB" id="E3M584"/>
<proteinExistence type="predicted"/>
<gene>
    <name evidence="1" type="ORF">CRE_10864</name>
</gene>
<dbReference type="Proteomes" id="UP000008281">
    <property type="component" value="Unassembled WGS sequence"/>
</dbReference>
<dbReference type="Gene3D" id="3.30.420.10">
    <property type="entry name" value="Ribonuclease H-like superfamily/Ribonuclease H"/>
    <property type="match status" value="1"/>
</dbReference>
<keyword evidence="2" id="KW-1185">Reference proteome</keyword>